<comment type="caution">
    <text evidence="1">The sequence shown here is derived from an EMBL/GenBank/DDBJ whole genome shotgun (WGS) entry which is preliminary data.</text>
</comment>
<dbReference type="Gene3D" id="1.20.120.450">
    <property type="entry name" value="dinb family like domain"/>
    <property type="match status" value="1"/>
</dbReference>
<dbReference type="Pfam" id="PF04978">
    <property type="entry name" value="MST"/>
    <property type="match status" value="1"/>
</dbReference>
<dbReference type="RefSeq" id="WP_108962214.1">
    <property type="nucleotide sequence ID" value="NZ_QEFB01000001.1"/>
</dbReference>
<evidence type="ECO:0008006" key="3">
    <source>
        <dbReference type="Google" id="ProtNLM"/>
    </source>
</evidence>
<dbReference type="InterPro" id="IPR034660">
    <property type="entry name" value="DinB/YfiT-like"/>
</dbReference>
<reference evidence="2" key="1">
    <citation type="submission" date="2018-04" db="EMBL/GenBank/DDBJ databases">
        <authorList>
            <person name="Liu S."/>
            <person name="Wang Z."/>
            <person name="Li J."/>
        </authorList>
    </citation>
    <scope>NUCLEOTIDE SEQUENCE [LARGE SCALE GENOMIC DNA]</scope>
    <source>
        <strain evidence="2">622</strain>
    </source>
</reference>
<dbReference type="SUPFAM" id="SSF109854">
    <property type="entry name" value="DinB/YfiT-like putative metalloenzymes"/>
    <property type="match status" value="1"/>
</dbReference>
<sequence length="159" mass="17647">MSDAQLIAQLEGERDHVLRAVSGLTEDEMHRSVVPSGWTITRLLNHLTFDDEMFWISAVLGGDRRAIEDLHDGWASDPMTGAEAIDIYKRQIARSDEVLARVDLDAPPAWTPPTSVFDAPGMPDGRAVVFRVLNETSVHAGHLDIVRELIDGHQNLVFP</sequence>
<accession>A0A2U1THZ3</accession>
<dbReference type="EMBL" id="QEFB01000001">
    <property type="protein sequence ID" value="PWC08476.1"/>
    <property type="molecule type" value="Genomic_DNA"/>
</dbReference>
<organism evidence="1 2">
    <name type="scientific">Mycetocola zhujimingii</name>
    <dbReference type="NCBI Taxonomy" id="2079792"/>
    <lineage>
        <taxon>Bacteria</taxon>
        <taxon>Bacillati</taxon>
        <taxon>Actinomycetota</taxon>
        <taxon>Actinomycetes</taxon>
        <taxon>Micrococcales</taxon>
        <taxon>Microbacteriaceae</taxon>
        <taxon>Mycetocola</taxon>
    </lineage>
</organism>
<protein>
    <recommendedName>
        <fullName evidence="3">DUF664 domain-containing protein</fullName>
    </recommendedName>
</protein>
<name>A0A2U1THZ3_9MICO</name>
<dbReference type="Proteomes" id="UP000244962">
    <property type="component" value="Unassembled WGS sequence"/>
</dbReference>
<gene>
    <name evidence="1" type="ORF">DF223_03885</name>
</gene>
<evidence type="ECO:0000313" key="2">
    <source>
        <dbReference type="Proteomes" id="UP000244962"/>
    </source>
</evidence>
<proteinExistence type="predicted"/>
<dbReference type="AlphaFoldDB" id="A0A2U1THZ3"/>
<evidence type="ECO:0000313" key="1">
    <source>
        <dbReference type="EMBL" id="PWC08476.1"/>
    </source>
</evidence>
<keyword evidence="2" id="KW-1185">Reference proteome</keyword>
<dbReference type="InterPro" id="IPR007061">
    <property type="entry name" value="MST-like"/>
</dbReference>